<keyword evidence="1" id="KW-0677">Repeat</keyword>
<evidence type="ECO:0000259" key="2">
    <source>
        <dbReference type="Pfam" id="PF00005"/>
    </source>
</evidence>
<evidence type="ECO:0000313" key="3">
    <source>
        <dbReference type="EMBL" id="PNH00026.1"/>
    </source>
</evidence>
<dbReference type="InterPro" id="IPR027417">
    <property type="entry name" value="P-loop_NTPase"/>
</dbReference>
<accession>A0A2J7ZID6</accession>
<protein>
    <submittedName>
        <fullName evidence="3">ABC transporter F family member 4</fullName>
    </submittedName>
</protein>
<dbReference type="OrthoDB" id="2110130at2759"/>
<dbReference type="SUPFAM" id="SSF52540">
    <property type="entry name" value="P-loop containing nucleoside triphosphate hydrolases"/>
    <property type="match status" value="1"/>
</dbReference>
<reference evidence="3 4" key="1">
    <citation type="journal article" date="2017" name="Mol. Biol. Evol.">
        <title>The 4-celled Tetrabaena socialis nuclear genome reveals the essential components for genetic control of cell number at the origin of multicellularity in the volvocine lineage.</title>
        <authorList>
            <person name="Featherston J."/>
            <person name="Arakaki Y."/>
            <person name="Hanschen E.R."/>
            <person name="Ferris P.J."/>
            <person name="Michod R.E."/>
            <person name="Olson B.J.S.C."/>
            <person name="Nozaki H."/>
            <person name="Durand P.M."/>
        </authorList>
    </citation>
    <scope>NUCLEOTIDE SEQUENCE [LARGE SCALE GENOMIC DNA]</scope>
    <source>
        <strain evidence="3 4">NIES-571</strain>
    </source>
</reference>
<dbReference type="Proteomes" id="UP000236333">
    <property type="component" value="Unassembled WGS sequence"/>
</dbReference>
<dbReference type="GO" id="GO:0005524">
    <property type="term" value="F:ATP binding"/>
    <property type="evidence" value="ECO:0007669"/>
    <property type="project" value="InterPro"/>
</dbReference>
<sequence length="96" mass="10328">MGLSLGGPNGAGKTTLMNLLSGDIAPVSGDSRRSHKLRIGRYAQHFVDALSFDENPVEYLMSKYPTAGLKPEGMRAMLGRFGLSGQHHLTPICKLS</sequence>
<proteinExistence type="predicted"/>
<dbReference type="PANTHER" id="PTHR19211">
    <property type="entry name" value="ATP-BINDING TRANSPORT PROTEIN-RELATED"/>
    <property type="match status" value="1"/>
</dbReference>
<dbReference type="EMBL" id="PGGS01001791">
    <property type="protein sequence ID" value="PNH00026.1"/>
    <property type="molecule type" value="Genomic_DNA"/>
</dbReference>
<keyword evidence="4" id="KW-1185">Reference proteome</keyword>
<dbReference type="InterPro" id="IPR003439">
    <property type="entry name" value="ABC_transporter-like_ATP-bd"/>
</dbReference>
<gene>
    <name evidence="3" type="ORF">TSOC_014174</name>
</gene>
<feature type="non-terminal residue" evidence="3">
    <location>
        <position position="96"/>
    </location>
</feature>
<dbReference type="GO" id="GO:0016887">
    <property type="term" value="F:ATP hydrolysis activity"/>
    <property type="evidence" value="ECO:0007669"/>
    <property type="project" value="InterPro"/>
</dbReference>
<dbReference type="Pfam" id="PF00005">
    <property type="entry name" value="ABC_tran"/>
    <property type="match status" value="1"/>
</dbReference>
<comment type="caution">
    <text evidence="3">The sequence shown here is derived from an EMBL/GenBank/DDBJ whole genome shotgun (WGS) entry which is preliminary data.</text>
</comment>
<organism evidence="3 4">
    <name type="scientific">Tetrabaena socialis</name>
    <dbReference type="NCBI Taxonomy" id="47790"/>
    <lineage>
        <taxon>Eukaryota</taxon>
        <taxon>Viridiplantae</taxon>
        <taxon>Chlorophyta</taxon>
        <taxon>core chlorophytes</taxon>
        <taxon>Chlorophyceae</taxon>
        <taxon>CS clade</taxon>
        <taxon>Chlamydomonadales</taxon>
        <taxon>Tetrabaenaceae</taxon>
        <taxon>Tetrabaena</taxon>
    </lineage>
</organism>
<dbReference type="InterPro" id="IPR050611">
    <property type="entry name" value="ABCF"/>
</dbReference>
<feature type="domain" description="ABC transporter" evidence="2">
    <location>
        <begin position="4"/>
        <end position="69"/>
    </location>
</feature>
<name>A0A2J7ZID6_9CHLO</name>
<dbReference type="AlphaFoldDB" id="A0A2J7ZID6"/>
<dbReference type="Gene3D" id="3.40.50.300">
    <property type="entry name" value="P-loop containing nucleotide triphosphate hydrolases"/>
    <property type="match status" value="1"/>
</dbReference>
<dbReference type="PANTHER" id="PTHR19211:SF14">
    <property type="entry name" value="ATP-BINDING CASSETTE SUB-FAMILY F MEMBER 1"/>
    <property type="match status" value="1"/>
</dbReference>
<evidence type="ECO:0000256" key="1">
    <source>
        <dbReference type="ARBA" id="ARBA00022737"/>
    </source>
</evidence>
<evidence type="ECO:0000313" key="4">
    <source>
        <dbReference type="Proteomes" id="UP000236333"/>
    </source>
</evidence>